<sequence>MAYRFNPPPSWPRPPEGWTPPPGWQPDPAWPIPPGWQLWVPEGPTAQPSEPAPRAPQQSPYGDAADSATGGGGLFGRRRKQAEAEAVRRAEQLAQADSQIRALQEDKRHLTEQLGRVMGADATQIAAEQQRLQRVHEEKTREIERIDALLDAKVEHAAERAAQSLVDVRRRADALAGQAAQAEQRVAEAQRQLVVTDEMQMLQEAGIYEYRHPLADAVAYKNRLDSLKAHHKQLARDNRAALAAHDWTVNGSVAQGRKMVRDFSKLMLRAYNAEADNAVRGMKPHRLSSLIDRLNKTRDTIARLGATMQIRISDEYHRLRVEELELTADYVTRKEIEKEEQRELRAQQREEERLQRELERERQRLEKERSHYESALRRLRAGTADPAAMAELEEKLEELGSQLDAVDAREANIRAGYVYVISNLGAFGERMVKIGLTRRLDPMDRVNELGDASVPFRFDVHALIFSEDAVGLERRLHQEFESRRVNRVNRRREFFYVAPVEVRDALQRFAGEHLLEFQDTAEAPEWRASQAGGGAS</sequence>
<accession>A0ABU6F6I5</accession>
<dbReference type="Pfam" id="PF13455">
    <property type="entry name" value="MUG113"/>
    <property type="match status" value="1"/>
</dbReference>
<dbReference type="RefSeq" id="WP_326017913.1">
    <property type="nucleotide sequence ID" value="NZ_JAOZYC010000122.1"/>
</dbReference>
<protein>
    <submittedName>
        <fullName evidence="4">DUF4041 domain-containing protein</fullName>
    </submittedName>
</protein>
<dbReference type="EMBL" id="JAOZYC010000122">
    <property type="protein sequence ID" value="MEB8339624.1"/>
    <property type="molecule type" value="Genomic_DNA"/>
</dbReference>
<dbReference type="InterPro" id="IPR018306">
    <property type="entry name" value="Phage_T5_Orf172_DNA-bd"/>
</dbReference>
<feature type="compositionally biased region" description="Pro residues" evidence="2">
    <location>
        <begin position="1"/>
        <end position="34"/>
    </location>
</feature>
<dbReference type="Proteomes" id="UP001354931">
    <property type="component" value="Unassembled WGS sequence"/>
</dbReference>
<feature type="domain" description="Bacteriophage T5 Orf172 DNA-binding" evidence="3">
    <location>
        <begin position="426"/>
        <end position="509"/>
    </location>
</feature>
<comment type="caution">
    <text evidence="4">The sequence shown here is derived from an EMBL/GenBank/DDBJ whole genome shotgun (WGS) entry which is preliminary data.</text>
</comment>
<evidence type="ECO:0000256" key="2">
    <source>
        <dbReference type="SAM" id="MobiDB-lite"/>
    </source>
</evidence>
<evidence type="ECO:0000256" key="1">
    <source>
        <dbReference type="SAM" id="Coils"/>
    </source>
</evidence>
<dbReference type="SMART" id="SM00974">
    <property type="entry name" value="T5orf172"/>
    <property type="match status" value="1"/>
</dbReference>
<keyword evidence="1" id="KW-0175">Coiled coil</keyword>
<proteinExistence type="predicted"/>
<reference evidence="4 5" key="1">
    <citation type="submission" date="2022-10" db="EMBL/GenBank/DDBJ databases">
        <authorList>
            <person name="Xie J."/>
            <person name="Shen N."/>
        </authorList>
    </citation>
    <scope>NUCLEOTIDE SEQUENCE [LARGE SCALE GENOMIC DNA]</scope>
    <source>
        <strain evidence="4 5">YIM65594</strain>
    </source>
</reference>
<gene>
    <name evidence="4" type="ORF">OKJ99_19220</name>
</gene>
<dbReference type="Pfam" id="PF13250">
    <property type="entry name" value="SNIPE"/>
    <property type="match status" value="1"/>
</dbReference>
<evidence type="ECO:0000313" key="4">
    <source>
        <dbReference type="EMBL" id="MEB8339624.1"/>
    </source>
</evidence>
<organism evidence="4 5">
    <name type="scientific">Streptomyces endophyticus</name>
    <dbReference type="NCBI Taxonomy" id="714166"/>
    <lineage>
        <taxon>Bacteria</taxon>
        <taxon>Bacillati</taxon>
        <taxon>Actinomycetota</taxon>
        <taxon>Actinomycetes</taxon>
        <taxon>Kitasatosporales</taxon>
        <taxon>Streptomycetaceae</taxon>
        <taxon>Streptomyces</taxon>
    </lineage>
</organism>
<feature type="region of interest" description="Disordered" evidence="2">
    <location>
        <begin position="1"/>
        <end position="82"/>
    </location>
</feature>
<keyword evidence="5" id="KW-1185">Reference proteome</keyword>
<name>A0ABU6F6I5_9ACTN</name>
<feature type="coiled-coil region" evidence="1">
    <location>
        <begin position="331"/>
        <end position="409"/>
    </location>
</feature>
<evidence type="ECO:0000259" key="3">
    <source>
        <dbReference type="SMART" id="SM00974"/>
    </source>
</evidence>
<evidence type="ECO:0000313" key="5">
    <source>
        <dbReference type="Proteomes" id="UP001354931"/>
    </source>
</evidence>
<feature type="coiled-coil region" evidence="1">
    <location>
        <begin position="165"/>
        <end position="237"/>
    </location>
</feature>
<dbReference type="InterPro" id="IPR025280">
    <property type="entry name" value="SNIPE"/>
</dbReference>